<keyword evidence="12" id="KW-1185">Reference proteome</keyword>
<organism evidence="11 12">
    <name type="scientific">Fervidibacillus albus</name>
    <dbReference type="NCBI Taxonomy" id="2980026"/>
    <lineage>
        <taxon>Bacteria</taxon>
        <taxon>Bacillati</taxon>
        <taxon>Bacillota</taxon>
        <taxon>Bacilli</taxon>
        <taxon>Bacillales</taxon>
        <taxon>Bacillaceae</taxon>
        <taxon>Fervidibacillus</taxon>
    </lineage>
</organism>
<dbReference type="PANTHER" id="PTHR37324:SF2">
    <property type="entry name" value="PTS SYSTEM GALACTITOL-SPECIFIC EIIC COMPONENT"/>
    <property type="match status" value="1"/>
</dbReference>
<evidence type="ECO:0000256" key="6">
    <source>
        <dbReference type="ARBA" id="ARBA00022692"/>
    </source>
</evidence>
<evidence type="ECO:0000256" key="9">
    <source>
        <dbReference type="SAM" id="Phobius"/>
    </source>
</evidence>
<feature type="domain" description="PTS EIIC type-2" evidence="10">
    <location>
        <begin position="8"/>
        <end position="436"/>
    </location>
</feature>
<evidence type="ECO:0000313" key="11">
    <source>
        <dbReference type="EMBL" id="WAA09089.1"/>
    </source>
</evidence>
<keyword evidence="7 9" id="KW-1133">Transmembrane helix</keyword>
<feature type="transmembrane region" description="Helical" evidence="9">
    <location>
        <begin position="220"/>
        <end position="241"/>
    </location>
</feature>
<name>A0A9E8RVA3_9BACI</name>
<dbReference type="AlphaFoldDB" id="A0A9E8RVA3"/>
<feature type="transmembrane region" description="Helical" evidence="9">
    <location>
        <begin position="178"/>
        <end position="199"/>
    </location>
</feature>
<comment type="subcellular location">
    <subcellularLocation>
        <location evidence="1">Cell membrane</location>
        <topology evidence="1">Multi-pass membrane protein</topology>
    </subcellularLocation>
</comment>
<dbReference type="Pfam" id="PF03611">
    <property type="entry name" value="EIIC-GAT"/>
    <property type="match status" value="1"/>
</dbReference>
<feature type="transmembrane region" description="Helical" evidence="9">
    <location>
        <begin position="352"/>
        <end position="370"/>
    </location>
</feature>
<keyword evidence="6 9" id="KW-0812">Transmembrane</keyword>
<dbReference type="GO" id="GO:0005886">
    <property type="term" value="C:plasma membrane"/>
    <property type="evidence" value="ECO:0007669"/>
    <property type="project" value="UniProtKB-SubCell"/>
</dbReference>
<evidence type="ECO:0000256" key="2">
    <source>
        <dbReference type="ARBA" id="ARBA00022448"/>
    </source>
</evidence>
<evidence type="ECO:0000256" key="5">
    <source>
        <dbReference type="ARBA" id="ARBA00022683"/>
    </source>
</evidence>
<keyword evidence="4" id="KW-0762">Sugar transport</keyword>
<dbReference type="PROSITE" id="PS51104">
    <property type="entry name" value="PTS_EIIC_TYPE_2"/>
    <property type="match status" value="1"/>
</dbReference>
<evidence type="ECO:0000256" key="3">
    <source>
        <dbReference type="ARBA" id="ARBA00022475"/>
    </source>
</evidence>
<dbReference type="InterPro" id="IPR013853">
    <property type="entry name" value="EIIC-GAT"/>
</dbReference>
<keyword evidence="3" id="KW-1003">Cell membrane</keyword>
<keyword evidence="5" id="KW-0598">Phosphotransferase system</keyword>
<protein>
    <submittedName>
        <fullName evidence="11">PTS galactitol transporter subunit IIC</fullName>
    </submittedName>
</protein>
<evidence type="ECO:0000313" key="12">
    <source>
        <dbReference type="Proteomes" id="UP001164718"/>
    </source>
</evidence>
<feature type="transmembrane region" description="Helical" evidence="9">
    <location>
        <begin position="6"/>
        <end position="31"/>
    </location>
</feature>
<dbReference type="RefSeq" id="WP_275416874.1">
    <property type="nucleotide sequence ID" value="NZ_CP106878.1"/>
</dbReference>
<keyword evidence="8 9" id="KW-0472">Membrane</keyword>
<gene>
    <name evidence="11" type="ORF">OE104_10880</name>
</gene>
<evidence type="ECO:0000256" key="1">
    <source>
        <dbReference type="ARBA" id="ARBA00004651"/>
    </source>
</evidence>
<dbReference type="PANTHER" id="PTHR37324">
    <property type="entry name" value="PTS SYSTEM GALACTITOL-SPECIFIC EIIC COMPONENT"/>
    <property type="match status" value="1"/>
</dbReference>
<dbReference type="Proteomes" id="UP001164718">
    <property type="component" value="Chromosome"/>
</dbReference>
<feature type="transmembrane region" description="Helical" evidence="9">
    <location>
        <begin position="329"/>
        <end position="347"/>
    </location>
</feature>
<feature type="transmembrane region" description="Helical" evidence="9">
    <location>
        <begin position="135"/>
        <end position="158"/>
    </location>
</feature>
<dbReference type="PIRSF" id="PIRSF006304">
    <property type="entry name" value="GatC"/>
    <property type="match status" value="1"/>
</dbReference>
<dbReference type="InterPro" id="IPR004703">
    <property type="entry name" value="PTS_sugar-sp_permease"/>
</dbReference>
<dbReference type="EMBL" id="CP106878">
    <property type="protein sequence ID" value="WAA09089.1"/>
    <property type="molecule type" value="Genomic_DNA"/>
</dbReference>
<evidence type="ECO:0000256" key="8">
    <source>
        <dbReference type="ARBA" id="ARBA00023136"/>
    </source>
</evidence>
<reference evidence="11" key="1">
    <citation type="submission" date="2022-09" db="EMBL/GenBank/DDBJ databases">
        <title>Complete Genomes of Fervidibacillus albus and Fervidibacillus halotolerans isolated from tidal flat sediments.</title>
        <authorList>
            <person name="Kwon K.K."/>
            <person name="Yang S.-H."/>
            <person name="Park M.J."/>
            <person name="Oh H.-M."/>
        </authorList>
    </citation>
    <scope>NUCLEOTIDE SEQUENCE</scope>
    <source>
        <strain evidence="11">MEBiC13591</strain>
    </source>
</reference>
<sequence length="452" mass="49844">MDAIQSIFQYILDMGASVFVPLILLIMGLIVRMKFKDAFVSALTLGVAFVGMNLVVGFMMDSIGPAAQQFVENTGIQLNAIDGGWTSMATLAWAWPLAFLMFPFQIGVNLLMLFTKQTNTLNVDLWNVWGKIFTAVLVIGVTGSTTAAFTVAVIQMFIELKVADVNQKQIEKLTNIPGVTTTHSMNIIAVILYPLNRLMDYIPGLNKQINANWLKEKIGVFAENHVMGFIIAVLLGIFARYSVQETLILGVQGATALTLFPMVAKLFMQALAPLSDATSDFMKKRFKGRKFFIGLDWPILAGCNEVWVTTILLVPITLVLAVILPENNILPFAGIINLSIAVPALLVTGGNLLRMIILGTLGTPLFLYMATEFTPTITQLALDTKALELSAGQMISWSTIEYPSFRYIFAHAANIINGEFIGIILAVLWLGLFAWYIKGMKERTKQLEAEER</sequence>
<evidence type="ECO:0000256" key="4">
    <source>
        <dbReference type="ARBA" id="ARBA00022597"/>
    </source>
</evidence>
<proteinExistence type="predicted"/>
<evidence type="ECO:0000259" key="10">
    <source>
        <dbReference type="PROSITE" id="PS51104"/>
    </source>
</evidence>
<feature type="transmembrane region" description="Helical" evidence="9">
    <location>
        <begin position="247"/>
        <end position="274"/>
    </location>
</feature>
<dbReference type="GO" id="GO:0009401">
    <property type="term" value="P:phosphoenolpyruvate-dependent sugar phosphotransferase system"/>
    <property type="evidence" value="ECO:0007669"/>
    <property type="project" value="UniProtKB-KW"/>
</dbReference>
<keyword evidence="2" id="KW-0813">Transport</keyword>
<evidence type="ECO:0000256" key="7">
    <source>
        <dbReference type="ARBA" id="ARBA00022989"/>
    </source>
</evidence>
<feature type="transmembrane region" description="Helical" evidence="9">
    <location>
        <begin position="93"/>
        <end position="114"/>
    </location>
</feature>
<feature type="transmembrane region" description="Helical" evidence="9">
    <location>
        <begin position="38"/>
        <end position="60"/>
    </location>
</feature>
<accession>A0A9E8RVA3</accession>
<dbReference type="KEGG" id="faf:OE104_10880"/>
<feature type="transmembrane region" description="Helical" evidence="9">
    <location>
        <begin position="415"/>
        <end position="437"/>
    </location>
</feature>
<dbReference type="InterPro" id="IPR013014">
    <property type="entry name" value="PTS_EIIC_2"/>
</dbReference>
<feature type="transmembrane region" description="Helical" evidence="9">
    <location>
        <begin position="295"/>
        <end position="323"/>
    </location>
</feature>
<dbReference type="GO" id="GO:0015577">
    <property type="term" value="F:galactitol transmembrane transporter activity"/>
    <property type="evidence" value="ECO:0007669"/>
    <property type="project" value="InterPro"/>
</dbReference>